<name>A0A918AXN2_9ACTN</name>
<organism evidence="1 2">
    <name type="scientific">Streptomyces roseolilacinus</name>
    <dbReference type="NCBI Taxonomy" id="66904"/>
    <lineage>
        <taxon>Bacteria</taxon>
        <taxon>Bacillati</taxon>
        <taxon>Actinomycetota</taxon>
        <taxon>Actinomycetes</taxon>
        <taxon>Kitasatosporales</taxon>
        <taxon>Streptomycetaceae</taxon>
        <taxon>Streptomyces</taxon>
    </lineage>
</organism>
<dbReference type="EMBL" id="BMSV01000002">
    <property type="protein sequence ID" value="GGP97522.1"/>
    <property type="molecule type" value="Genomic_DNA"/>
</dbReference>
<keyword evidence="2" id="KW-1185">Reference proteome</keyword>
<comment type="caution">
    <text evidence="1">The sequence shown here is derived from an EMBL/GenBank/DDBJ whole genome shotgun (WGS) entry which is preliminary data.</text>
</comment>
<evidence type="ECO:0000313" key="1">
    <source>
        <dbReference type="EMBL" id="GGP97522.1"/>
    </source>
</evidence>
<dbReference type="AlphaFoldDB" id="A0A918AXN2"/>
<reference evidence="1" key="2">
    <citation type="submission" date="2020-09" db="EMBL/GenBank/DDBJ databases">
        <authorList>
            <person name="Sun Q."/>
            <person name="Ohkuma M."/>
        </authorList>
    </citation>
    <scope>NUCLEOTIDE SEQUENCE</scope>
    <source>
        <strain evidence="1">JCM 4335</strain>
    </source>
</reference>
<reference evidence="1" key="1">
    <citation type="journal article" date="2014" name="Int. J. Syst. Evol. Microbiol.">
        <title>Complete genome sequence of Corynebacterium casei LMG S-19264T (=DSM 44701T), isolated from a smear-ripened cheese.</title>
        <authorList>
            <consortium name="US DOE Joint Genome Institute (JGI-PGF)"/>
            <person name="Walter F."/>
            <person name="Albersmeier A."/>
            <person name="Kalinowski J."/>
            <person name="Ruckert C."/>
        </authorList>
    </citation>
    <scope>NUCLEOTIDE SEQUENCE</scope>
    <source>
        <strain evidence="1">JCM 4335</strain>
    </source>
</reference>
<gene>
    <name evidence="1" type="ORF">GCM10010249_15040</name>
</gene>
<dbReference type="Proteomes" id="UP000654123">
    <property type="component" value="Unassembled WGS sequence"/>
</dbReference>
<protein>
    <submittedName>
        <fullName evidence="1">Uncharacterized protein</fullName>
    </submittedName>
</protein>
<evidence type="ECO:0000313" key="2">
    <source>
        <dbReference type="Proteomes" id="UP000654123"/>
    </source>
</evidence>
<sequence length="289" mass="31098">MAACLARDCGGSMVPLSPWVSAPPRACFRPCRVFKPPLFKRTVSSAARAERPAPVRQRILGGFAEPEDGCGKVDSGLVAGGEIVEAGGDVLSTFASMVSANTNARGTGPSRPVGGQTRRHSRYPWPINWSIVSGREWTRSTVCLSVSRGGNRLHFPYRRSLVTRSCASSVWRSISSSNIAIPAVGVRITRPARCAYPSASRYGISAAKPSRWPVPARCSSAAVEVTAATWSSQPAPSSWPVSGSYFSSRSAEMRMPFGSSGFFASRWPRAVSTRTCRRPSRTESILISR</sequence>
<proteinExistence type="predicted"/>
<accession>A0A918AXN2</accession>